<evidence type="ECO:0000259" key="4">
    <source>
        <dbReference type="Pfam" id="PF06094"/>
    </source>
</evidence>
<dbReference type="InterPro" id="IPR036568">
    <property type="entry name" value="GGCT-like_sf"/>
</dbReference>
<protein>
    <recommendedName>
        <fullName evidence="3">Putative gamma-glutamylcyclotransferase</fullName>
    </recommendedName>
</protein>
<evidence type="ECO:0000313" key="5">
    <source>
        <dbReference type="EMBL" id="KAF5660457.1"/>
    </source>
</evidence>
<dbReference type="InterPro" id="IPR013024">
    <property type="entry name" value="GGCT-like"/>
</dbReference>
<keyword evidence="2" id="KW-0808">Transferase</keyword>
<dbReference type="Pfam" id="PF06094">
    <property type="entry name" value="GGACT"/>
    <property type="match status" value="1"/>
</dbReference>
<dbReference type="OrthoDB" id="1044435at2759"/>
<dbReference type="Gene3D" id="3.10.490.10">
    <property type="entry name" value="Gamma-glutamyl cyclotransferase-like"/>
    <property type="match status" value="1"/>
</dbReference>
<sequence length="178" mass="20311">MSGDYTAFFYGTLMAPEVFFTVCYGDRSPPQVIKDMHTFTPAILEGYCRHRVQYADYPGVVAEKGHTVLGVYATGLTDANMNKLDIFEGSEYIKETVKVKLLNKDGTIPAKQEVKETSVYVYMKHEHLEKVEWDFEEFRKQKMQNWTRGGLAFGQGKFTQAMCFLEPNTDDTNAETAE</sequence>
<proteinExistence type="inferred from homology"/>
<dbReference type="InterPro" id="IPR045038">
    <property type="entry name" value="AIG2-like"/>
</dbReference>
<evidence type="ECO:0000256" key="1">
    <source>
        <dbReference type="ARBA" id="ARBA00008861"/>
    </source>
</evidence>
<gene>
    <name evidence="5" type="ORF">FHETE_8999</name>
</gene>
<dbReference type="CDD" id="cd06661">
    <property type="entry name" value="GGCT_like"/>
    <property type="match status" value="1"/>
</dbReference>
<evidence type="ECO:0000256" key="2">
    <source>
        <dbReference type="ARBA" id="ARBA00022679"/>
    </source>
</evidence>
<dbReference type="EMBL" id="JAAGWQ010000197">
    <property type="protein sequence ID" value="KAF5660457.1"/>
    <property type="molecule type" value="Genomic_DNA"/>
</dbReference>
<dbReference type="Proteomes" id="UP000567885">
    <property type="component" value="Unassembled WGS sequence"/>
</dbReference>
<reference evidence="5 6" key="1">
    <citation type="submission" date="2020-05" db="EMBL/GenBank/DDBJ databases">
        <title>Identification and distribution of gene clusters putatively required for synthesis of sphingolipid metabolism inhibitors in phylogenetically diverse species of the filamentous fungus Fusarium.</title>
        <authorList>
            <person name="Kim H.-S."/>
            <person name="Busman M."/>
            <person name="Brown D.W."/>
            <person name="Divon H."/>
            <person name="Uhlig S."/>
            <person name="Proctor R.H."/>
        </authorList>
    </citation>
    <scope>NUCLEOTIDE SEQUENCE [LARGE SCALE GENOMIC DNA]</scope>
    <source>
        <strain evidence="5 6">NRRL 20693</strain>
    </source>
</reference>
<name>A0A8H5T165_FUSHE</name>
<dbReference type="AlphaFoldDB" id="A0A8H5T165"/>
<dbReference type="PANTHER" id="PTHR31544:SF2">
    <property type="entry name" value="AIG2-LIKE PROTEIN D"/>
    <property type="match status" value="1"/>
</dbReference>
<comment type="caution">
    <text evidence="5">The sequence shown here is derived from an EMBL/GenBank/DDBJ whole genome shotgun (WGS) entry which is preliminary data.</text>
</comment>
<dbReference type="InterPro" id="IPR009288">
    <property type="entry name" value="AIG2-like_dom"/>
</dbReference>
<organism evidence="5 6">
    <name type="scientific">Fusarium heterosporum</name>
    <dbReference type="NCBI Taxonomy" id="42747"/>
    <lineage>
        <taxon>Eukaryota</taxon>
        <taxon>Fungi</taxon>
        <taxon>Dikarya</taxon>
        <taxon>Ascomycota</taxon>
        <taxon>Pezizomycotina</taxon>
        <taxon>Sordariomycetes</taxon>
        <taxon>Hypocreomycetidae</taxon>
        <taxon>Hypocreales</taxon>
        <taxon>Nectriaceae</taxon>
        <taxon>Fusarium</taxon>
        <taxon>Fusarium heterosporum species complex</taxon>
    </lineage>
</organism>
<accession>A0A8H5T165</accession>
<dbReference type="GO" id="GO:0016740">
    <property type="term" value="F:transferase activity"/>
    <property type="evidence" value="ECO:0007669"/>
    <property type="project" value="UniProtKB-KW"/>
</dbReference>
<keyword evidence="6" id="KW-1185">Reference proteome</keyword>
<dbReference type="PANTHER" id="PTHR31544">
    <property type="entry name" value="AIG2-LIKE PROTEIN D"/>
    <property type="match status" value="1"/>
</dbReference>
<evidence type="ECO:0000313" key="6">
    <source>
        <dbReference type="Proteomes" id="UP000567885"/>
    </source>
</evidence>
<dbReference type="SUPFAM" id="SSF110857">
    <property type="entry name" value="Gamma-glutamyl cyclotransferase-like"/>
    <property type="match status" value="1"/>
</dbReference>
<comment type="similarity">
    <text evidence="1">Belongs to the gamma-glutamylcyclotransferase family.</text>
</comment>
<feature type="domain" description="Gamma-glutamylcyclotransferase AIG2-like" evidence="4">
    <location>
        <begin position="8"/>
        <end position="133"/>
    </location>
</feature>
<evidence type="ECO:0000256" key="3">
    <source>
        <dbReference type="ARBA" id="ARBA00030602"/>
    </source>
</evidence>